<dbReference type="EMBL" id="SNRW01001853">
    <property type="protein sequence ID" value="KAA6394774.1"/>
    <property type="molecule type" value="Genomic_DNA"/>
</dbReference>
<dbReference type="Pfam" id="PF24681">
    <property type="entry name" value="Kelch_KLHDC2_KLHL20_DRC7"/>
    <property type="match status" value="2"/>
</dbReference>
<feature type="compositionally biased region" description="Low complexity" evidence="3">
    <location>
        <begin position="458"/>
        <end position="468"/>
    </location>
</feature>
<feature type="compositionally biased region" description="Basic and acidic residues" evidence="3">
    <location>
        <begin position="241"/>
        <end position="254"/>
    </location>
</feature>
<keyword evidence="4" id="KW-0812">Transmembrane</keyword>
<organism evidence="5 6">
    <name type="scientific">Streblomastix strix</name>
    <dbReference type="NCBI Taxonomy" id="222440"/>
    <lineage>
        <taxon>Eukaryota</taxon>
        <taxon>Metamonada</taxon>
        <taxon>Preaxostyla</taxon>
        <taxon>Oxymonadida</taxon>
        <taxon>Streblomastigidae</taxon>
        <taxon>Streblomastix</taxon>
    </lineage>
</organism>
<name>A0A5J4WI72_9EUKA</name>
<dbReference type="Proteomes" id="UP000324800">
    <property type="component" value="Unassembled WGS sequence"/>
</dbReference>
<evidence type="ECO:0000313" key="5">
    <source>
        <dbReference type="EMBL" id="KAA6394774.1"/>
    </source>
</evidence>
<evidence type="ECO:0000256" key="1">
    <source>
        <dbReference type="ARBA" id="ARBA00022441"/>
    </source>
</evidence>
<keyword evidence="4" id="KW-0472">Membrane</keyword>
<reference evidence="5 6" key="1">
    <citation type="submission" date="2019-03" db="EMBL/GenBank/DDBJ databases">
        <title>Single cell metagenomics reveals metabolic interactions within the superorganism composed of flagellate Streblomastix strix and complex community of Bacteroidetes bacteria on its surface.</title>
        <authorList>
            <person name="Treitli S.C."/>
            <person name="Kolisko M."/>
            <person name="Husnik F."/>
            <person name="Keeling P."/>
            <person name="Hampl V."/>
        </authorList>
    </citation>
    <scope>NUCLEOTIDE SEQUENCE [LARGE SCALE GENOMIC DNA]</scope>
    <source>
        <strain evidence="5">ST1C</strain>
    </source>
</reference>
<feature type="transmembrane region" description="Helical" evidence="4">
    <location>
        <begin position="559"/>
        <end position="578"/>
    </location>
</feature>
<dbReference type="InterPro" id="IPR015915">
    <property type="entry name" value="Kelch-typ_b-propeller"/>
</dbReference>
<sequence>MTTDFSELRRVGWTKEILRGAKPPYRIHHAGITIGPMFVIFAGFDGQKYRNDLWFYDHAKSNMWHEVHPEGGRPKGRAGHAAVNFDTDMLVFGGKNMNGYLNDTWVMDVIGETWIPLMDLENSPPPRAFHSATKVGSKMYVFGGEGEVEVENQDEAGEGNEQQTEEQRIGEGVDEGANSDNDDDNERLKDKTKRGTQKKLTCFNDLYVFDAKTVRWTKLEPEADRDESDDYDAAIQMDEENKKEGNDTKQEQKEQIQQPVAILPPPRKGHTLTNVDGKLYLFGGYDNEGRMFNDIWVFTLNETAVGDSKIFKARQWVQIELTAAALAHMPSARCFHSTIYISPSLVIFGGRQQAPTSNTSYSDLRLLNDTWEYNTLTDMFSILEVVPTHSDRGGKADQRFSALKKKKEKEIETETAKLQLRVQMTVGAGSPSAQTMQVTQSNKQGINNNSNYQSPKVTTTTITPGTTGKSKQLSVGVDQKSIEKKISSMTGEKSVLISLPPSESNAFVPRPRFGHMAVALTEESRMLVWGGISSQAMDAADYIELLGDYIPQQINPLDGGAYAVGLIYLTGVYYFFALNA</sequence>
<evidence type="ECO:0008006" key="7">
    <source>
        <dbReference type="Google" id="ProtNLM"/>
    </source>
</evidence>
<feature type="compositionally biased region" description="Polar residues" evidence="3">
    <location>
        <begin position="445"/>
        <end position="457"/>
    </location>
</feature>
<proteinExistence type="predicted"/>
<evidence type="ECO:0000256" key="4">
    <source>
        <dbReference type="SAM" id="Phobius"/>
    </source>
</evidence>
<feature type="region of interest" description="Disordered" evidence="3">
    <location>
        <begin position="151"/>
        <end position="194"/>
    </location>
</feature>
<evidence type="ECO:0000313" key="6">
    <source>
        <dbReference type="Proteomes" id="UP000324800"/>
    </source>
</evidence>
<dbReference type="AlphaFoldDB" id="A0A5J4WI72"/>
<keyword evidence="1" id="KW-0880">Kelch repeat</keyword>
<dbReference type="SUPFAM" id="SSF117281">
    <property type="entry name" value="Kelch motif"/>
    <property type="match status" value="2"/>
</dbReference>
<dbReference type="PANTHER" id="PTHR46093">
    <property type="entry name" value="ACYL-COA-BINDING DOMAIN-CONTAINING PROTEIN 5"/>
    <property type="match status" value="1"/>
</dbReference>
<keyword evidence="2" id="KW-0677">Repeat</keyword>
<evidence type="ECO:0000256" key="3">
    <source>
        <dbReference type="SAM" id="MobiDB-lite"/>
    </source>
</evidence>
<gene>
    <name evidence="5" type="ORF">EZS28_009703</name>
</gene>
<dbReference type="PANTHER" id="PTHR46093:SF18">
    <property type="entry name" value="FIBRONECTIN TYPE-III DOMAIN-CONTAINING PROTEIN"/>
    <property type="match status" value="1"/>
</dbReference>
<accession>A0A5J4WI72</accession>
<comment type="caution">
    <text evidence="5">The sequence shown here is derived from an EMBL/GenBank/DDBJ whole genome shotgun (WGS) entry which is preliminary data.</text>
</comment>
<protein>
    <recommendedName>
        <fullName evidence="7">Kelch repeat protein</fullName>
    </recommendedName>
</protein>
<feature type="region of interest" description="Disordered" evidence="3">
    <location>
        <begin position="241"/>
        <end position="269"/>
    </location>
</feature>
<dbReference type="Gene3D" id="2.120.10.80">
    <property type="entry name" value="Kelch-type beta propeller"/>
    <property type="match status" value="2"/>
</dbReference>
<dbReference type="OrthoDB" id="10251809at2759"/>
<evidence type="ECO:0000256" key="2">
    <source>
        <dbReference type="ARBA" id="ARBA00022737"/>
    </source>
</evidence>
<keyword evidence="4" id="KW-1133">Transmembrane helix</keyword>
<feature type="region of interest" description="Disordered" evidence="3">
    <location>
        <begin position="445"/>
        <end position="474"/>
    </location>
</feature>